<evidence type="ECO:0000256" key="8">
    <source>
        <dbReference type="ARBA" id="ARBA00022840"/>
    </source>
</evidence>
<comment type="caution">
    <text evidence="11">The sequence shown here is derived from an EMBL/GenBank/DDBJ whole genome shotgun (WGS) entry which is preliminary data.</text>
</comment>
<gene>
    <name evidence="11" type="primary">tsaE</name>
    <name evidence="11" type="ORF">QUV96_00415</name>
</gene>
<keyword evidence="9" id="KW-0460">Magnesium</keyword>
<keyword evidence="5" id="KW-0819">tRNA processing</keyword>
<dbReference type="PANTHER" id="PTHR33540">
    <property type="entry name" value="TRNA THREONYLCARBAMOYLADENOSINE BIOSYNTHESIS PROTEIN TSAE"/>
    <property type="match status" value="1"/>
</dbReference>
<sequence>MKEIQIHTLAETAALAQQLADLLPRPALITLSGDLGAGKTTFTKALGKALGVKRTINSPTFTILKSYPMGDGTLLHHIDAYRLEGIHQELGIEECFDEGVSVVEWPDFILEALPAQRLEIRIHNEEGEQRRFVIEGHGEAYAHIAEELK</sequence>
<dbReference type="EMBL" id="JAUDCG010000001">
    <property type="protein sequence ID" value="MDM8156097.1"/>
    <property type="molecule type" value="Genomic_DNA"/>
</dbReference>
<evidence type="ECO:0000256" key="1">
    <source>
        <dbReference type="ARBA" id="ARBA00004496"/>
    </source>
</evidence>
<evidence type="ECO:0000256" key="9">
    <source>
        <dbReference type="ARBA" id="ARBA00022842"/>
    </source>
</evidence>
<keyword evidence="12" id="KW-1185">Reference proteome</keyword>
<keyword evidence="6" id="KW-0479">Metal-binding</keyword>
<evidence type="ECO:0000256" key="5">
    <source>
        <dbReference type="ARBA" id="ARBA00022694"/>
    </source>
</evidence>
<evidence type="ECO:0000256" key="6">
    <source>
        <dbReference type="ARBA" id="ARBA00022723"/>
    </source>
</evidence>
<name>A0ABT7U915_9FIRM</name>
<comment type="similarity">
    <text evidence="2">Belongs to the TsaE family.</text>
</comment>
<evidence type="ECO:0000313" key="11">
    <source>
        <dbReference type="EMBL" id="MDM8156097.1"/>
    </source>
</evidence>
<dbReference type="Gene3D" id="3.40.50.300">
    <property type="entry name" value="P-loop containing nucleotide triphosphate hydrolases"/>
    <property type="match status" value="1"/>
</dbReference>
<evidence type="ECO:0000256" key="10">
    <source>
        <dbReference type="ARBA" id="ARBA00032441"/>
    </source>
</evidence>
<accession>A0ABT7U915</accession>
<dbReference type="Pfam" id="PF02367">
    <property type="entry name" value="TsaE"/>
    <property type="match status" value="1"/>
</dbReference>
<reference evidence="11 12" key="3">
    <citation type="submission" date="2023-06" db="EMBL/GenBank/DDBJ databases">
        <authorList>
            <person name="Zeman M."/>
            <person name="Kubasova T."/>
            <person name="Jahodarova E."/>
            <person name="Nykrynova M."/>
            <person name="Rychlik I."/>
        </authorList>
    </citation>
    <scope>NUCLEOTIDE SEQUENCE [LARGE SCALE GENOMIC DNA]</scope>
    <source>
        <strain evidence="11 12">ET39</strain>
    </source>
</reference>
<organism evidence="11 12">
    <name type="scientific">Amedibacillus dolichus</name>
    <dbReference type="NCBI Taxonomy" id="31971"/>
    <lineage>
        <taxon>Bacteria</taxon>
        <taxon>Bacillati</taxon>
        <taxon>Bacillota</taxon>
        <taxon>Erysipelotrichia</taxon>
        <taxon>Erysipelotrichales</taxon>
        <taxon>Erysipelotrichaceae</taxon>
        <taxon>Amedibacillus</taxon>
    </lineage>
</organism>
<dbReference type="InterPro" id="IPR027417">
    <property type="entry name" value="P-loop_NTPase"/>
</dbReference>
<dbReference type="PANTHER" id="PTHR33540:SF2">
    <property type="entry name" value="TRNA THREONYLCARBAMOYLADENOSINE BIOSYNTHESIS PROTEIN TSAE"/>
    <property type="match status" value="1"/>
</dbReference>
<dbReference type="RefSeq" id="WP_289606569.1">
    <property type="nucleotide sequence ID" value="NZ_JAUDCG010000001.1"/>
</dbReference>
<dbReference type="InterPro" id="IPR003442">
    <property type="entry name" value="T6A_TsaE"/>
</dbReference>
<keyword evidence="4" id="KW-0963">Cytoplasm</keyword>
<evidence type="ECO:0000256" key="4">
    <source>
        <dbReference type="ARBA" id="ARBA00022490"/>
    </source>
</evidence>
<evidence type="ECO:0000313" key="12">
    <source>
        <dbReference type="Proteomes" id="UP001529340"/>
    </source>
</evidence>
<dbReference type="Proteomes" id="UP001529340">
    <property type="component" value="Unassembled WGS sequence"/>
</dbReference>
<keyword evidence="7" id="KW-0547">Nucleotide-binding</keyword>
<comment type="subcellular location">
    <subcellularLocation>
        <location evidence="1">Cytoplasm</location>
    </subcellularLocation>
</comment>
<dbReference type="NCBIfam" id="TIGR00150">
    <property type="entry name" value="T6A_YjeE"/>
    <property type="match status" value="1"/>
</dbReference>
<dbReference type="SUPFAM" id="SSF52540">
    <property type="entry name" value="P-loop containing nucleoside triphosphate hydrolases"/>
    <property type="match status" value="1"/>
</dbReference>
<protein>
    <recommendedName>
        <fullName evidence="3">tRNA threonylcarbamoyladenosine biosynthesis protein TsaE</fullName>
    </recommendedName>
    <alternativeName>
        <fullName evidence="10">t(6)A37 threonylcarbamoyladenosine biosynthesis protein TsaE</fullName>
    </alternativeName>
</protein>
<evidence type="ECO:0000256" key="7">
    <source>
        <dbReference type="ARBA" id="ARBA00022741"/>
    </source>
</evidence>
<keyword evidence="8" id="KW-0067">ATP-binding</keyword>
<reference evidence="11 12" key="1">
    <citation type="submission" date="2023-06" db="EMBL/GenBank/DDBJ databases">
        <title>Identification and characterization of horizontal gene transfer across gut microbiota members of farm animals based on homology search.</title>
        <authorList>
            <person name="Schwarzerova J."/>
            <person name="Nykrynova M."/>
            <person name="Jureckova K."/>
            <person name="Cejkova D."/>
            <person name="Rychlik I."/>
        </authorList>
    </citation>
    <scope>NUCLEOTIDE SEQUENCE [LARGE SCALE GENOMIC DNA]</scope>
    <source>
        <strain evidence="11 12">ET39</strain>
    </source>
</reference>
<evidence type="ECO:0000256" key="3">
    <source>
        <dbReference type="ARBA" id="ARBA00019010"/>
    </source>
</evidence>
<evidence type="ECO:0000256" key="2">
    <source>
        <dbReference type="ARBA" id="ARBA00007599"/>
    </source>
</evidence>
<proteinExistence type="inferred from homology"/>
<reference evidence="12" key="2">
    <citation type="submission" date="2023-06" db="EMBL/GenBank/DDBJ databases">
        <title>Identification and characterization of horizontal gene transfer across gut microbiota members of farm animals based on homology search.</title>
        <authorList>
            <person name="Zeman M."/>
            <person name="Kubasova T."/>
            <person name="Jahodarova E."/>
            <person name="Nykrynova M."/>
            <person name="Rychlik I."/>
        </authorList>
    </citation>
    <scope>NUCLEOTIDE SEQUENCE [LARGE SCALE GENOMIC DNA]</scope>
    <source>
        <strain evidence="12">ET39</strain>
    </source>
</reference>